<comment type="caution">
    <text evidence="1">The sequence shown here is derived from an EMBL/GenBank/DDBJ whole genome shotgun (WGS) entry which is preliminary data.</text>
</comment>
<gene>
    <name evidence="1" type="ORF">EZS28_030799</name>
</gene>
<reference evidence="1 2" key="1">
    <citation type="submission" date="2019-03" db="EMBL/GenBank/DDBJ databases">
        <title>Single cell metagenomics reveals metabolic interactions within the superorganism composed of flagellate Streblomastix strix and complex community of Bacteroidetes bacteria on its surface.</title>
        <authorList>
            <person name="Treitli S.C."/>
            <person name="Kolisko M."/>
            <person name="Husnik F."/>
            <person name="Keeling P."/>
            <person name="Hampl V."/>
        </authorList>
    </citation>
    <scope>NUCLEOTIDE SEQUENCE [LARGE SCALE GENOMIC DNA]</scope>
    <source>
        <strain evidence="1">ST1C</strain>
    </source>
</reference>
<evidence type="ECO:0000313" key="2">
    <source>
        <dbReference type="Proteomes" id="UP000324800"/>
    </source>
</evidence>
<dbReference type="EMBL" id="SNRW01012548">
    <property type="protein sequence ID" value="KAA6373674.1"/>
    <property type="molecule type" value="Genomic_DNA"/>
</dbReference>
<protein>
    <submittedName>
        <fullName evidence="1">Uncharacterized protein</fullName>
    </submittedName>
</protein>
<dbReference type="AlphaFoldDB" id="A0A5J4UTU4"/>
<name>A0A5J4UTU4_9EUKA</name>
<dbReference type="Proteomes" id="UP000324800">
    <property type="component" value="Unassembled WGS sequence"/>
</dbReference>
<evidence type="ECO:0000313" key="1">
    <source>
        <dbReference type="EMBL" id="KAA6373674.1"/>
    </source>
</evidence>
<accession>A0A5J4UTU4</accession>
<sequence length="70" mass="8215">MTTQMTSSNGLEYFESIEDKIIEPKIKYMTLEKGSTRKYNRKSRTNDKAKALIDKILNEQSIEQPIEQPY</sequence>
<organism evidence="1 2">
    <name type="scientific">Streblomastix strix</name>
    <dbReference type="NCBI Taxonomy" id="222440"/>
    <lineage>
        <taxon>Eukaryota</taxon>
        <taxon>Metamonada</taxon>
        <taxon>Preaxostyla</taxon>
        <taxon>Oxymonadida</taxon>
        <taxon>Streblomastigidae</taxon>
        <taxon>Streblomastix</taxon>
    </lineage>
</organism>
<proteinExistence type="predicted"/>